<dbReference type="Gene3D" id="3.80.10.10">
    <property type="entry name" value="Ribonuclease Inhibitor"/>
    <property type="match status" value="1"/>
</dbReference>
<dbReference type="InterPro" id="IPR032675">
    <property type="entry name" value="LRR_dom_sf"/>
</dbReference>
<dbReference type="VEuPathDB" id="AmoebaDB:EHI5A_020120"/>
<dbReference type="AlphaFoldDB" id="A0A5K1V2D9"/>
<comment type="caution">
    <text evidence="1">The sequence shown here is derived from an EMBL/GenBank/DDBJ whole genome shotgun (WGS) entry which is preliminary data.</text>
</comment>
<sequence length="674" mass="76470">MKVENIHLKQIVQYLKSNDIFSLMCVNKRILNCIRSLDHLPYLPSKFLFTLLSDYSKDVIPVISMDFKNSFIPPKDVKILFRQNTTTPLLPPLMPIRQYIISLNIPIHPKYLIDLTTFPLLTKLTLNIFSQPSELPSLNLKSLFIHLNSENHVSFLSQLTSINAEITHVQIHSPTSESIKEIQRHLPKAVIVTSKISDISLLNKVKCIHNYIPMNGIMYECTSVPASIAFLNGNFITSRLIETAYVYGNLLSIPIDPLTFKELYLINLSLPKRGSLFLRGIEKLVIGSCNNLVGIEGLEKCPLKHFVFCKNSCLASLKMPTTLTYLDASDWKPLTVPPLPLLKTMKIKQCQTFRHITLPPNVEHLFVEGCSKLKRITNLCDIQLISLELIELPELTLGILPTCLKSLFINNIPIFELDLKTLKNLEVVRIGACSDLSNIILNNEIKEVELTNLNSLTTFIYTSHPINKINILMCESLTSINAWCSEIHISNLLQLKEIKLKECKGIEVISCNILPSFEEYVYDFIILKKVSIKDYLPISKKIILDTVNCSFDSFNFSKQLSDVIKIKNIKKLKSIQLPNSLKKLTLMGIGIEEISLPSSLCNFHLLNCGVKVLDIPTQCNKLKIQKCKELTHLDLPSTLTYLKIKKCPTALLIPSYLPNIPYELLKKYCVTPIN</sequence>
<reference evidence="1 2" key="1">
    <citation type="submission" date="2016-05" db="EMBL/GenBank/DDBJ databases">
        <title>First whole genome sequencing of Entamoeba histolytica HM1:IMSS-clone-6.</title>
        <authorList>
            <person name="Mukherjee Avik.K."/>
            <person name="Izumyama S."/>
            <person name="Nakada-Tsukui K."/>
            <person name="Nozaki T."/>
        </authorList>
    </citation>
    <scope>NUCLEOTIDE SEQUENCE [LARGE SCALE GENOMIC DNA]</scope>
    <source>
        <strain evidence="1 2">HM1:IMSS clone 6</strain>
    </source>
</reference>
<accession>A0A5K1V2D9</accession>
<evidence type="ECO:0000313" key="1">
    <source>
        <dbReference type="EMBL" id="GAT97315.1"/>
    </source>
</evidence>
<protein>
    <recommendedName>
        <fullName evidence="3">Leucine-rich repeat containing protein</fullName>
    </recommendedName>
</protein>
<proteinExistence type="predicted"/>
<gene>
    <name evidence="1" type="ORF">CL6EHI_183440</name>
</gene>
<evidence type="ECO:0000313" key="2">
    <source>
        <dbReference type="Proteomes" id="UP000078387"/>
    </source>
</evidence>
<dbReference type="VEuPathDB" id="AmoebaDB:KM1_020590"/>
<organism evidence="1 2">
    <name type="scientific">Entamoeba histolytica</name>
    <dbReference type="NCBI Taxonomy" id="5759"/>
    <lineage>
        <taxon>Eukaryota</taxon>
        <taxon>Amoebozoa</taxon>
        <taxon>Evosea</taxon>
        <taxon>Archamoebae</taxon>
        <taxon>Mastigamoebida</taxon>
        <taxon>Entamoebidae</taxon>
        <taxon>Entamoeba</taxon>
    </lineage>
</organism>
<dbReference type="EMBL" id="BDEQ01000001">
    <property type="protein sequence ID" value="GAT97315.1"/>
    <property type="molecule type" value="Genomic_DNA"/>
</dbReference>
<name>A0A5K1V2D9_ENTHI</name>
<dbReference type="OMA" id="DASCIHA"/>
<dbReference type="VEuPathDB" id="AmoebaDB:EHI8A_155810"/>
<dbReference type="Proteomes" id="UP000078387">
    <property type="component" value="Unassembled WGS sequence"/>
</dbReference>
<dbReference type="VEuPathDB" id="AmoebaDB:EHI_183440"/>
<evidence type="ECO:0008006" key="3">
    <source>
        <dbReference type="Google" id="ProtNLM"/>
    </source>
</evidence>
<dbReference type="VEuPathDB" id="AmoebaDB:EHI7A_008280"/>